<sequence>MKVFLVAILLLVSLSQCRSLTVIESMDPDFGDIEGNIYESAKGKFVCYVPVDARYAEMDDGNYKVSFHQKGLGLFKIQAIKTSADFLNSVQQKGKEESLKNFIETNLIQKIKQSRPNAAVPISEFYENFRGGAYFFLLQVAKNSENVGEGKNSYNEYAMITFLSGNFIYIITRDAPTFPTEVTKNQLIPIVLASQKRLLDFHSRILIFGDEAAASLDIDAFDPEAEGSNLEEEEEEGGGAGVASGSIDLGGILKALEKRFYTPKGKFDLKPGRFKFNTKRFNSNKFKMSGRTSFKPGRFKMKSSFKSRGFRR</sequence>
<evidence type="ECO:0000313" key="3">
    <source>
        <dbReference type="Proteomes" id="UP000297693"/>
    </source>
</evidence>
<evidence type="ECO:0008006" key="4">
    <source>
        <dbReference type="Google" id="ProtNLM"/>
    </source>
</evidence>
<evidence type="ECO:0000256" key="1">
    <source>
        <dbReference type="SAM" id="SignalP"/>
    </source>
</evidence>
<dbReference type="Proteomes" id="UP000297693">
    <property type="component" value="Unassembled WGS sequence"/>
</dbReference>
<dbReference type="EMBL" id="RQGD01000034">
    <property type="protein sequence ID" value="TGL58156.1"/>
    <property type="molecule type" value="Genomic_DNA"/>
</dbReference>
<keyword evidence="3" id="KW-1185">Reference proteome</keyword>
<organism evidence="2 3">
    <name type="scientific">Leptospira ognonensis</name>
    <dbReference type="NCBI Taxonomy" id="2484945"/>
    <lineage>
        <taxon>Bacteria</taxon>
        <taxon>Pseudomonadati</taxon>
        <taxon>Spirochaetota</taxon>
        <taxon>Spirochaetia</taxon>
        <taxon>Leptospirales</taxon>
        <taxon>Leptospiraceae</taxon>
        <taxon>Leptospira</taxon>
    </lineage>
</organism>
<dbReference type="AlphaFoldDB" id="A0A4R9K1V1"/>
<comment type="caution">
    <text evidence="2">The sequence shown here is derived from an EMBL/GenBank/DDBJ whole genome shotgun (WGS) entry which is preliminary data.</text>
</comment>
<evidence type="ECO:0000313" key="2">
    <source>
        <dbReference type="EMBL" id="TGL58156.1"/>
    </source>
</evidence>
<gene>
    <name evidence="2" type="ORF">EHQ58_12305</name>
</gene>
<name>A0A4R9K1V1_9LEPT</name>
<feature type="chain" id="PRO_5020547604" description="Lipoprotein" evidence="1">
    <location>
        <begin position="19"/>
        <end position="312"/>
    </location>
</feature>
<dbReference type="RefSeq" id="WP_135624174.1">
    <property type="nucleotide sequence ID" value="NZ_RQGD01000034.1"/>
</dbReference>
<dbReference type="OrthoDB" id="341867at2"/>
<feature type="signal peptide" evidence="1">
    <location>
        <begin position="1"/>
        <end position="18"/>
    </location>
</feature>
<accession>A0A4R9K1V1</accession>
<keyword evidence="1" id="KW-0732">Signal</keyword>
<protein>
    <recommendedName>
        <fullName evidence="4">Lipoprotein</fullName>
    </recommendedName>
</protein>
<reference evidence="2" key="1">
    <citation type="journal article" date="2019" name="PLoS Negl. Trop. Dis.">
        <title>Revisiting the worldwide diversity of Leptospira species in the environment.</title>
        <authorList>
            <person name="Vincent A.T."/>
            <person name="Schiettekatte O."/>
            <person name="Bourhy P."/>
            <person name="Veyrier F.J."/>
            <person name="Picardeau M."/>
        </authorList>
    </citation>
    <scope>NUCLEOTIDE SEQUENCE [LARGE SCALE GENOMIC DNA]</scope>
    <source>
        <strain evidence="2">201702476</strain>
    </source>
</reference>
<proteinExistence type="predicted"/>